<feature type="domain" description="Ig-like" evidence="9">
    <location>
        <begin position="20"/>
        <end position="131"/>
    </location>
</feature>
<evidence type="ECO:0000256" key="4">
    <source>
        <dbReference type="ARBA" id="ARBA00023136"/>
    </source>
</evidence>
<evidence type="ECO:0000313" key="10">
    <source>
        <dbReference type="EMBL" id="MEQ2302503.1"/>
    </source>
</evidence>
<evidence type="ECO:0000259" key="9">
    <source>
        <dbReference type="PROSITE" id="PS50835"/>
    </source>
</evidence>
<evidence type="ECO:0000256" key="2">
    <source>
        <dbReference type="ARBA" id="ARBA00022729"/>
    </source>
</evidence>
<dbReference type="PANTHER" id="PTHR23277">
    <property type="entry name" value="NECTIN-RELATED"/>
    <property type="match status" value="1"/>
</dbReference>
<dbReference type="EMBL" id="JAHRIP010056806">
    <property type="protein sequence ID" value="MEQ2302503.1"/>
    <property type="molecule type" value="Genomic_DNA"/>
</dbReference>
<keyword evidence="3" id="KW-0677">Repeat</keyword>
<dbReference type="InterPro" id="IPR036179">
    <property type="entry name" value="Ig-like_dom_sf"/>
</dbReference>
<evidence type="ECO:0000256" key="3">
    <source>
        <dbReference type="ARBA" id="ARBA00022737"/>
    </source>
</evidence>
<keyword evidence="2 8" id="KW-0732">Signal</keyword>
<name>A0ABV0Z8H3_9TELE</name>
<comment type="subcellular location">
    <subcellularLocation>
        <location evidence="1">Membrane</location>
    </subcellularLocation>
</comment>
<keyword evidence="11" id="KW-1185">Reference proteome</keyword>
<keyword evidence="5" id="KW-1015">Disulfide bond</keyword>
<accession>A0ABV0Z8H3</accession>
<reference evidence="10 11" key="1">
    <citation type="submission" date="2021-06" db="EMBL/GenBank/DDBJ databases">
        <authorList>
            <person name="Palmer J.M."/>
        </authorList>
    </citation>
    <scope>NUCLEOTIDE SEQUENCE [LARGE SCALE GENOMIC DNA]</scope>
    <source>
        <strain evidence="10 11">AS_MEX2019</strain>
        <tissue evidence="10">Muscle</tissue>
    </source>
</reference>
<feature type="signal peptide" evidence="8">
    <location>
        <begin position="1"/>
        <end position="24"/>
    </location>
</feature>
<keyword evidence="7" id="KW-0812">Transmembrane</keyword>
<dbReference type="InterPro" id="IPR051427">
    <property type="entry name" value="Nectin/Nectin-like"/>
</dbReference>
<keyword evidence="4 7" id="KW-0472">Membrane</keyword>
<dbReference type="InterPro" id="IPR013783">
    <property type="entry name" value="Ig-like_fold"/>
</dbReference>
<dbReference type="SUPFAM" id="SSF48726">
    <property type="entry name" value="Immunoglobulin"/>
    <property type="match status" value="1"/>
</dbReference>
<dbReference type="SMART" id="SM00409">
    <property type="entry name" value="IG"/>
    <property type="match status" value="1"/>
</dbReference>
<dbReference type="InterPro" id="IPR013106">
    <property type="entry name" value="Ig_V-set"/>
</dbReference>
<proteinExistence type="predicted"/>
<feature type="chain" id="PRO_5047143234" description="Ig-like domain-containing protein" evidence="8">
    <location>
        <begin position="25"/>
        <end position="173"/>
    </location>
</feature>
<feature type="transmembrane region" description="Helical" evidence="7">
    <location>
        <begin position="145"/>
        <end position="170"/>
    </location>
</feature>
<dbReference type="PANTHER" id="PTHR23277:SF109">
    <property type="entry name" value="POLIOVIRUS RECEPTOR"/>
    <property type="match status" value="1"/>
</dbReference>
<evidence type="ECO:0000256" key="7">
    <source>
        <dbReference type="SAM" id="Phobius"/>
    </source>
</evidence>
<sequence>MGTCNRLSLVLSLIFISLFPDLQAQKLEVKPEVTGLIGQEVVLKCQFIPGPQTSTIDQIQWDVQSLSVNSTILVFSSIYGISIKESPLKERVNLTEQSLKIRDVKMIDAGLYTCHISTFPSGSLKATTKLFVLGERASEQMQMSAGILAAIVASAMLLLGILTAVVYLTYIRR</sequence>
<evidence type="ECO:0000313" key="11">
    <source>
        <dbReference type="Proteomes" id="UP001469553"/>
    </source>
</evidence>
<dbReference type="PROSITE" id="PS50835">
    <property type="entry name" value="IG_LIKE"/>
    <property type="match status" value="1"/>
</dbReference>
<evidence type="ECO:0000256" key="1">
    <source>
        <dbReference type="ARBA" id="ARBA00004370"/>
    </source>
</evidence>
<gene>
    <name evidence="10" type="ORF">AMECASPLE_007428</name>
</gene>
<evidence type="ECO:0000256" key="5">
    <source>
        <dbReference type="ARBA" id="ARBA00023157"/>
    </source>
</evidence>
<dbReference type="Proteomes" id="UP001469553">
    <property type="component" value="Unassembled WGS sequence"/>
</dbReference>
<dbReference type="Pfam" id="PF07686">
    <property type="entry name" value="V-set"/>
    <property type="match status" value="1"/>
</dbReference>
<dbReference type="InterPro" id="IPR003599">
    <property type="entry name" value="Ig_sub"/>
</dbReference>
<evidence type="ECO:0000256" key="6">
    <source>
        <dbReference type="ARBA" id="ARBA00023180"/>
    </source>
</evidence>
<organism evidence="10 11">
    <name type="scientific">Ameca splendens</name>
    <dbReference type="NCBI Taxonomy" id="208324"/>
    <lineage>
        <taxon>Eukaryota</taxon>
        <taxon>Metazoa</taxon>
        <taxon>Chordata</taxon>
        <taxon>Craniata</taxon>
        <taxon>Vertebrata</taxon>
        <taxon>Euteleostomi</taxon>
        <taxon>Actinopterygii</taxon>
        <taxon>Neopterygii</taxon>
        <taxon>Teleostei</taxon>
        <taxon>Neoteleostei</taxon>
        <taxon>Acanthomorphata</taxon>
        <taxon>Ovalentaria</taxon>
        <taxon>Atherinomorphae</taxon>
        <taxon>Cyprinodontiformes</taxon>
        <taxon>Goodeidae</taxon>
        <taxon>Ameca</taxon>
    </lineage>
</organism>
<dbReference type="Gene3D" id="2.60.40.10">
    <property type="entry name" value="Immunoglobulins"/>
    <property type="match status" value="1"/>
</dbReference>
<dbReference type="InterPro" id="IPR007110">
    <property type="entry name" value="Ig-like_dom"/>
</dbReference>
<keyword evidence="7" id="KW-1133">Transmembrane helix</keyword>
<evidence type="ECO:0000256" key="8">
    <source>
        <dbReference type="SAM" id="SignalP"/>
    </source>
</evidence>
<protein>
    <recommendedName>
        <fullName evidence="9">Ig-like domain-containing protein</fullName>
    </recommendedName>
</protein>
<comment type="caution">
    <text evidence="10">The sequence shown here is derived from an EMBL/GenBank/DDBJ whole genome shotgun (WGS) entry which is preliminary data.</text>
</comment>
<keyword evidence="6" id="KW-0325">Glycoprotein</keyword>